<dbReference type="SUPFAM" id="SSF56266">
    <property type="entry name" value="DmpA/ArgJ-like"/>
    <property type="match status" value="1"/>
</dbReference>
<dbReference type="Pfam" id="PF03576">
    <property type="entry name" value="Peptidase_S58"/>
    <property type="match status" value="1"/>
</dbReference>
<dbReference type="Gene3D" id="3.60.70.12">
    <property type="entry name" value="L-amino peptidase D-ALA esterase/amidase"/>
    <property type="match status" value="1"/>
</dbReference>
<dbReference type="RefSeq" id="WP_122626106.1">
    <property type="nucleotide sequence ID" value="NZ_UPPP01000052.1"/>
</dbReference>
<evidence type="ECO:0000256" key="1">
    <source>
        <dbReference type="ARBA" id="ARBA00007068"/>
    </source>
</evidence>
<dbReference type="PANTHER" id="PTHR36512">
    <property type="entry name" value="D-AMINOPEPTIDASE"/>
    <property type="match status" value="1"/>
</dbReference>
<comment type="similarity">
    <text evidence="1">Belongs to the peptidase S58 family.</text>
</comment>
<reference evidence="2 3" key="1">
    <citation type="submission" date="2018-06" db="EMBL/GenBank/DDBJ databases">
        <authorList>
            <person name="Strepis N."/>
        </authorList>
    </citation>
    <scope>NUCLEOTIDE SEQUENCE [LARGE SCALE GENOMIC DNA]</scope>
    <source>
        <strain evidence="2">LUCI</strain>
    </source>
</reference>
<dbReference type="AlphaFoldDB" id="A0A498R0Y7"/>
<keyword evidence="3" id="KW-1185">Reference proteome</keyword>
<dbReference type="Proteomes" id="UP000277811">
    <property type="component" value="Unassembled WGS sequence"/>
</dbReference>
<dbReference type="CDD" id="cd02252">
    <property type="entry name" value="nylC_like"/>
    <property type="match status" value="1"/>
</dbReference>
<dbReference type="OrthoDB" id="9808347at2"/>
<name>A0A498R0Y7_9FIRM</name>
<dbReference type="InterPro" id="IPR016117">
    <property type="entry name" value="ArgJ-like_dom_sf"/>
</dbReference>
<organism evidence="2 3">
    <name type="scientific">Lucifera butyrica</name>
    <dbReference type="NCBI Taxonomy" id="1351585"/>
    <lineage>
        <taxon>Bacteria</taxon>
        <taxon>Bacillati</taxon>
        <taxon>Bacillota</taxon>
        <taxon>Negativicutes</taxon>
        <taxon>Veillonellales</taxon>
        <taxon>Veillonellaceae</taxon>
        <taxon>Lucifera</taxon>
    </lineage>
</organism>
<dbReference type="InterPro" id="IPR005321">
    <property type="entry name" value="Peptidase_S58_DmpA"/>
</dbReference>
<accession>A0A498R0Y7</accession>
<evidence type="ECO:0000313" key="3">
    <source>
        <dbReference type="Proteomes" id="UP000277811"/>
    </source>
</evidence>
<protein>
    <submittedName>
        <fullName evidence="2">Peptidase s58 dmpa</fullName>
    </submittedName>
</protein>
<evidence type="ECO:0000313" key="2">
    <source>
        <dbReference type="EMBL" id="VBB05104.1"/>
    </source>
</evidence>
<dbReference type="GO" id="GO:0004177">
    <property type="term" value="F:aminopeptidase activity"/>
    <property type="evidence" value="ECO:0007669"/>
    <property type="project" value="TreeGrafter"/>
</dbReference>
<dbReference type="EMBL" id="UPPP01000052">
    <property type="protein sequence ID" value="VBB05104.1"/>
    <property type="molecule type" value="Genomic_DNA"/>
</dbReference>
<gene>
    <name evidence="2" type="ORF">LUCI_0310</name>
</gene>
<sequence>MPRCKCKEVATMGGLTDVPGILVGNAEDESGRTGCTVILCPAGAVPGVSVSGGSPGTQNTDIIRPGTAEYPVYGVLLTGGSFFGLPAASGVMRWIVEQGLDDVPLVPAAVIYDLPYAKGSPPPDAALAYAACQAANTGSVPEGNVGAGAGATAGKIYGRPMKSGLGTASLCIPGGPMVAALAVVNPVGDVWDRGHIVVGALRPDGTFVNQTKAMLAGVPVLKSSQTRNTTIALVATTAQLTKAEANRVATLAEDGMARAISPDHTQWDGDTIFCLALGSYTSNLTSDELVTLVGTAAAVALEEAIIRGALAAQPWHSTNRT</sequence>
<dbReference type="PANTHER" id="PTHR36512:SF3">
    <property type="entry name" value="BLR5678 PROTEIN"/>
    <property type="match status" value="1"/>
</dbReference>
<proteinExistence type="inferred from homology"/>